<comment type="caution">
    <text evidence="2">The sequence shown here is derived from an EMBL/GenBank/DDBJ whole genome shotgun (WGS) entry which is preliminary data.</text>
</comment>
<dbReference type="AlphaFoldDB" id="A0AAE3E054"/>
<evidence type="ECO:0000256" key="1">
    <source>
        <dbReference type="SAM" id="Coils"/>
    </source>
</evidence>
<name>A0AAE3E054_9FIRM</name>
<accession>A0AAE3E054</accession>
<reference evidence="2 3" key="1">
    <citation type="submission" date="2021-10" db="EMBL/GenBank/DDBJ databases">
        <title>Anaerobic single-cell dispensing facilitates the cultivation of human gut bacteria.</title>
        <authorList>
            <person name="Afrizal A."/>
        </authorList>
    </citation>
    <scope>NUCLEOTIDE SEQUENCE [LARGE SCALE GENOMIC DNA]</scope>
    <source>
        <strain evidence="2 3">CLA-AA-H232</strain>
    </source>
</reference>
<dbReference type="InterPro" id="IPR025464">
    <property type="entry name" value="DUF4315"/>
</dbReference>
<gene>
    <name evidence="2" type="ORF">LKE05_11830</name>
</gene>
<dbReference type="RefSeq" id="WP_022230668.1">
    <property type="nucleotide sequence ID" value="NZ_JAJEQM010000018.1"/>
</dbReference>
<dbReference type="Pfam" id="PF14193">
    <property type="entry name" value="DUF4315"/>
    <property type="match status" value="1"/>
</dbReference>
<protein>
    <submittedName>
        <fullName evidence="2">DUF4315 family protein</fullName>
    </submittedName>
</protein>
<proteinExistence type="predicted"/>
<organism evidence="2 3">
    <name type="scientific">Hominilimicola fabiformis</name>
    <dbReference type="NCBI Taxonomy" id="2885356"/>
    <lineage>
        <taxon>Bacteria</taxon>
        <taxon>Bacillati</taxon>
        <taxon>Bacillota</taxon>
        <taxon>Clostridia</taxon>
        <taxon>Eubacteriales</taxon>
        <taxon>Oscillospiraceae</taxon>
        <taxon>Hominilimicola</taxon>
    </lineage>
</organism>
<keyword evidence="1" id="KW-0175">Coiled coil</keyword>
<keyword evidence="3" id="KW-1185">Reference proteome</keyword>
<feature type="coiled-coil region" evidence="1">
    <location>
        <begin position="4"/>
        <end position="41"/>
    </location>
</feature>
<sequence length="92" mass="10502">MATLEKIEKDIIRTKAKISEYQQKLRNLEAQKVEAENLQIVNLVKAVKLSTPQLTVLLSAYAKGDVLLPDEYEEELKAIEENEQQEDGTNEE</sequence>
<dbReference type="Proteomes" id="UP001198242">
    <property type="component" value="Unassembled WGS sequence"/>
</dbReference>
<dbReference type="EMBL" id="JAJEQM010000018">
    <property type="protein sequence ID" value="MCC2211475.1"/>
    <property type="molecule type" value="Genomic_DNA"/>
</dbReference>
<evidence type="ECO:0000313" key="2">
    <source>
        <dbReference type="EMBL" id="MCC2211475.1"/>
    </source>
</evidence>
<evidence type="ECO:0000313" key="3">
    <source>
        <dbReference type="Proteomes" id="UP001198242"/>
    </source>
</evidence>